<sequence length="133" mass="14843">MTLKQLYGWLAPRFDRPDCVRLGSVDGSKPFFLGIFDDREETAGARARICLGGAECTHWDVLTARLLLRWGQNQPEAEAQAQKLWAMFYGQTGLTMDGTLVFWADPGPGPVPLGKGGDGVFEYLIRVQLYYGR</sequence>
<organism evidence="1 2">
    <name type="scientific">Gemmiger gallinarum</name>
    <dbReference type="NCBI Taxonomy" id="2779354"/>
    <lineage>
        <taxon>Bacteria</taxon>
        <taxon>Bacillati</taxon>
        <taxon>Bacillota</taxon>
        <taxon>Clostridia</taxon>
        <taxon>Eubacteriales</taxon>
        <taxon>Gemmiger</taxon>
    </lineage>
</organism>
<gene>
    <name evidence="1" type="ORF">INF35_07575</name>
</gene>
<dbReference type="EMBL" id="JADCKC010000002">
    <property type="protein sequence ID" value="MBE5037642.1"/>
    <property type="molecule type" value="Genomic_DNA"/>
</dbReference>
<reference evidence="1 2" key="1">
    <citation type="submission" date="2020-10" db="EMBL/GenBank/DDBJ databases">
        <title>ChiBAC.</title>
        <authorList>
            <person name="Zenner C."/>
            <person name="Hitch T.C.A."/>
            <person name="Clavel T."/>
        </authorList>
    </citation>
    <scope>NUCLEOTIDE SEQUENCE [LARGE SCALE GENOMIC DNA]</scope>
    <source>
        <strain evidence="1 2">DSM 109015</strain>
    </source>
</reference>
<proteinExistence type="predicted"/>
<name>A0ABR9R3F7_9FIRM</name>
<keyword evidence="2" id="KW-1185">Reference proteome</keyword>
<accession>A0ABR9R3F7</accession>
<protein>
    <recommendedName>
        <fullName evidence="3">DUF3168 domain-containing protein</fullName>
    </recommendedName>
</protein>
<dbReference type="RefSeq" id="WP_193501131.1">
    <property type="nucleotide sequence ID" value="NZ_JADCKC010000002.1"/>
</dbReference>
<dbReference type="Proteomes" id="UP000768567">
    <property type="component" value="Unassembled WGS sequence"/>
</dbReference>
<comment type="caution">
    <text evidence="1">The sequence shown here is derived from an EMBL/GenBank/DDBJ whole genome shotgun (WGS) entry which is preliminary data.</text>
</comment>
<evidence type="ECO:0008006" key="3">
    <source>
        <dbReference type="Google" id="ProtNLM"/>
    </source>
</evidence>
<evidence type="ECO:0000313" key="1">
    <source>
        <dbReference type="EMBL" id="MBE5037642.1"/>
    </source>
</evidence>
<evidence type="ECO:0000313" key="2">
    <source>
        <dbReference type="Proteomes" id="UP000768567"/>
    </source>
</evidence>